<dbReference type="PANTHER" id="PTHR31727">
    <property type="entry name" value="OLEOYL-ACYL CARRIER PROTEIN THIOESTERASE 1, CHLOROPLASTIC"/>
    <property type="match status" value="1"/>
</dbReference>
<sequence length="242" mass="27958">MIKKTFQVRFDELNAQGNIPTQTLLKYFQECAALDSQQLNFGFADMQQANTAWVLTHMQARALQADIAQQDVTVETWHAYSDKLLSRRQFIIYGQDGNKIMEGSSWWVIIDITRRRPVRTPQHLLDMNPAEREELEPEGNFKAALPCKTPTAALQIITREEDLDINTHVNNTHYAAWALESVPAEIKKGKRLEQILLSFKTECKEKETLRVEVYPESETSFWHVLVRESDGKEAARVYTRFA</sequence>
<evidence type="ECO:0000256" key="6">
    <source>
        <dbReference type="ARBA" id="ARBA00023098"/>
    </source>
</evidence>
<dbReference type="InterPro" id="IPR029069">
    <property type="entry name" value="HotDog_dom_sf"/>
</dbReference>
<evidence type="ECO:0000259" key="9">
    <source>
        <dbReference type="Pfam" id="PF20791"/>
    </source>
</evidence>
<accession>A0A928DQU3</accession>
<keyword evidence="4" id="KW-0276">Fatty acid metabolism</keyword>
<evidence type="ECO:0000256" key="5">
    <source>
        <dbReference type="ARBA" id="ARBA00022946"/>
    </source>
</evidence>
<evidence type="ECO:0008006" key="12">
    <source>
        <dbReference type="Google" id="ProtNLM"/>
    </source>
</evidence>
<dbReference type="InterPro" id="IPR045023">
    <property type="entry name" value="FATA/B"/>
</dbReference>
<keyword evidence="6" id="KW-0443">Lipid metabolism</keyword>
<dbReference type="Pfam" id="PF01643">
    <property type="entry name" value="Acyl-ACP_TE"/>
    <property type="match status" value="1"/>
</dbReference>
<feature type="domain" description="Acyl-ACP thioesterase N-terminal hotdog" evidence="8">
    <location>
        <begin position="3"/>
        <end position="125"/>
    </location>
</feature>
<dbReference type="InterPro" id="IPR002864">
    <property type="entry name" value="Acyl-ACP_thioesterase_NHD"/>
</dbReference>
<dbReference type="InterPro" id="IPR049427">
    <property type="entry name" value="Acyl-ACP_TE_C"/>
</dbReference>
<dbReference type="Gene3D" id="3.10.129.10">
    <property type="entry name" value="Hotdog Thioesterase"/>
    <property type="match status" value="1"/>
</dbReference>
<evidence type="ECO:0000313" key="10">
    <source>
        <dbReference type="EMBL" id="MBE6421771.1"/>
    </source>
</evidence>
<reference evidence="10" key="1">
    <citation type="submission" date="2019-04" db="EMBL/GenBank/DDBJ databases">
        <title>Evolution of Biomass-Degrading Anaerobic Consortia Revealed by Metagenomics.</title>
        <authorList>
            <person name="Peng X."/>
        </authorList>
    </citation>
    <scope>NUCLEOTIDE SEQUENCE</scope>
    <source>
        <strain evidence="10">SIG66</strain>
    </source>
</reference>
<dbReference type="GO" id="GO:0000036">
    <property type="term" value="F:acyl carrier activity"/>
    <property type="evidence" value="ECO:0007669"/>
    <property type="project" value="TreeGrafter"/>
</dbReference>
<evidence type="ECO:0000259" key="8">
    <source>
        <dbReference type="Pfam" id="PF01643"/>
    </source>
</evidence>
<organism evidence="10 11">
    <name type="scientific">Candidatus Avelusimicrobium gallicola</name>
    <dbReference type="NCBI Taxonomy" id="2562704"/>
    <lineage>
        <taxon>Bacteria</taxon>
        <taxon>Pseudomonadati</taxon>
        <taxon>Elusimicrobiota</taxon>
        <taxon>Elusimicrobia</taxon>
        <taxon>Elusimicrobiales</taxon>
        <taxon>Elusimicrobiaceae</taxon>
        <taxon>Candidatus Avelusimicrobium</taxon>
    </lineage>
</organism>
<comment type="caution">
    <text evidence="10">The sequence shown here is derived from an EMBL/GenBank/DDBJ whole genome shotgun (WGS) entry which is preliminary data.</text>
</comment>
<dbReference type="SUPFAM" id="SSF54637">
    <property type="entry name" value="Thioesterase/thiol ester dehydrase-isomerase"/>
    <property type="match status" value="2"/>
</dbReference>
<name>A0A928DQU3_9BACT</name>
<evidence type="ECO:0000256" key="2">
    <source>
        <dbReference type="ARBA" id="ARBA00022516"/>
    </source>
</evidence>
<proteinExistence type="inferred from homology"/>
<dbReference type="AlphaFoldDB" id="A0A928DQU3"/>
<evidence type="ECO:0000256" key="1">
    <source>
        <dbReference type="ARBA" id="ARBA00006500"/>
    </source>
</evidence>
<comment type="similarity">
    <text evidence="1">Belongs to the acyl-ACP thioesterase family.</text>
</comment>
<evidence type="ECO:0000256" key="3">
    <source>
        <dbReference type="ARBA" id="ARBA00022801"/>
    </source>
</evidence>
<protein>
    <recommendedName>
        <fullName evidence="12">Acyl-ACP thioesterase</fullName>
    </recommendedName>
</protein>
<dbReference type="CDD" id="cd00586">
    <property type="entry name" value="4HBT"/>
    <property type="match status" value="1"/>
</dbReference>
<feature type="domain" description="Acyl-ACP thioesterase-like C-terminal" evidence="9">
    <location>
        <begin position="155"/>
        <end position="241"/>
    </location>
</feature>
<evidence type="ECO:0000313" key="11">
    <source>
        <dbReference type="Proteomes" id="UP000725649"/>
    </source>
</evidence>
<keyword evidence="7" id="KW-0275">Fatty acid biosynthesis</keyword>
<dbReference type="Pfam" id="PF20791">
    <property type="entry name" value="Acyl-ACP_TE_C"/>
    <property type="match status" value="1"/>
</dbReference>
<keyword evidence="2" id="KW-0444">Lipid biosynthesis</keyword>
<dbReference type="Proteomes" id="UP000725649">
    <property type="component" value="Unassembled WGS sequence"/>
</dbReference>
<gene>
    <name evidence="10" type="ORF">E7027_06590</name>
</gene>
<keyword evidence="5" id="KW-0809">Transit peptide</keyword>
<keyword evidence="3" id="KW-0378">Hydrolase</keyword>
<evidence type="ECO:0000256" key="7">
    <source>
        <dbReference type="ARBA" id="ARBA00023160"/>
    </source>
</evidence>
<dbReference type="GO" id="GO:0016297">
    <property type="term" value="F:fatty acyl-[ACP] hydrolase activity"/>
    <property type="evidence" value="ECO:0007669"/>
    <property type="project" value="InterPro"/>
</dbReference>
<evidence type="ECO:0000256" key="4">
    <source>
        <dbReference type="ARBA" id="ARBA00022832"/>
    </source>
</evidence>
<dbReference type="PANTHER" id="PTHR31727:SF6">
    <property type="entry name" value="OLEOYL-ACYL CARRIER PROTEIN THIOESTERASE 1, CHLOROPLASTIC"/>
    <property type="match status" value="1"/>
</dbReference>
<dbReference type="EMBL" id="SUVG01000008">
    <property type="protein sequence ID" value="MBE6421771.1"/>
    <property type="molecule type" value="Genomic_DNA"/>
</dbReference>